<dbReference type="InterPro" id="IPR006553">
    <property type="entry name" value="Leu-rich_rpt_Cys-con_subtyp"/>
</dbReference>
<dbReference type="AlphaFoldDB" id="A0A7S1R2H0"/>
<dbReference type="GO" id="GO:0031146">
    <property type="term" value="P:SCF-dependent proteasomal ubiquitin-dependent protein catabolic process"/>
    <property type="evidence" value="ECO:0007669"/>
    <property type="project" value="TreeGrafter"/>
</dbReference>
<gene>
    <name evidence="2" type="ORF">NDES1114_LOCUS34482</name>
</gene>
<dbReference type="SUPFAM" id="SSF52047">
    <property type="entry name" value="RNI-like"/>
    <property type="match status" value="2"/>
</dbReference>
<evidence type="ECO:0000313" key="2">
    <source>
        <dbReference type="EMBL" id="CAD9154160.1"/>
    </source>
</evidence>
<sequence length="540" mass="57317">MQSHQHSPPCPAPVFHRTVDVLEFVCEAVGVTDTTTLLALRACSRPWADAVSGELRRLSMATCATRPCDEMASDVADLPVAARLCVVCQRYGSIRQWLCVVPSSVLRATDPHRLLTDVRVLLTFVPTPRSLCFESNGIAVTREIIAAAPSLESLSVCGAQQLTVEALAGVESLPQLRELSVADSAFVDPNAALTRAAAITVHLESLNLNGVVSVRDDVLLAVAASCPNLRCLTMRDMRSVSPRALAAITRCARLTHLDVTCCWANFSEDDVAAIGSGCPSLRVLILGRCHGVTASSLDAISSGCADLRRLDVNHTEVCDEALASVAQRCPMLQHLDVSFTEVTDTGVRAVAAGCPHLSALYINGLEVTEIAISAIARSCPQLQTLEADSGSVTDAALNEISRCCPFFESLSIVQGDVTDDGVIAFSCGCPRLRSLTIDFVDNVTDRGIIAIAERCPRLEVFSAVASNLTDAGLTAIANGCPRLRSLNLKFCHTNVTDAGIAAVARRCPALRELALTLAEGVTARSVEIIATHCPYAKVSS</sequence>
<dbReference type="SMART" id="SM00367">
    <property type="entry name" value="LRR_CC"/>
    <property type="match status" value="12"/>
</dbReference>
<dbReference type="PANTHER" id="PTHR16134">
    <property type="entry name" value="F-BOX/TPR REPEAT PROTEIN POF3"/>
    <property type="match status" value="1"/>
</dbReference>
<dbReference type="PANTHER" id="PTHR16134:SF148">
    <property type="entry name" value="S-PHASE KINASE-ASSOCIATED PROTEIN 2, ISOFORM A"/>
    <property type="match status" value="1"/>
</dbReference>
<accession>A0A7S1R2H0</accession>
<dbReference type="GO" id="GO:0019005">
    <property type="term" value="C:SCF ubiquitin ligase complex"/>
    <property type="evidence" value="ECO:0007669"/>
    <property type="project" value="TreeGrafter"/>
</dbReference>
<evidence type="ECO:0000259" key="1">
    <source>
        <dbReference type="Pfam" id="PF25372"/>
    </source>
</evidence>
<reference evidence="2" key="1">
    <citation type="submission" date="2021-01" db="EMBL/GenBank/DDBJ databases">
        <authorList>
            <person name="Corre E."/>
            <person name="Pelletier E."/>
            <person name="Niang G."/>
            <person name="Scheremetjew M."/>
            <person name="Finn R."/>
            <person name="Kale V."/>
            <person name="Holt S."/>
            <person name="Cochrane G."/>
            <person name="Meng A."/>
            <person name="Brown T."/>
            <person name="Cohen L."/>
        </authorList>
    </citation>
    <scope>NUCLEOTIDE SEQUENCE</scope>
    <source>
        <strain evidence="2">CCAP 1951/1</strain>
    </source>
</reference>
<dbReference type="InterPro" id="IPR057207">
    <property type="entry name" value="FBXL15_LRR"/>
</dbReference>
<name>A0A7S1R2H0_NEODS</name>
<dbReference type="EMBL" id="HBGF01051500">
    <property type="protein sequence ID" value="CAD9154160.1"/>
    <property type="molecule type" value="Transcribed_RNA"/>
</dbReference>
<organism evidence="2">
    <name type="scientific">Neobodo designis</name>
    <name type="common">Flagellated protozoan</name>
    <name type="synonym">Bodo designis</name>
    <dbReference type="NCBI Taxonomy" id="312471"/>
    <lineage>
        <taxon>Eukaryota</taxon>
        <taxon>Discoba</taxon>
        <taxon>Euglenozoa</taxon>
        <taxon>Kinetoplastea</taxon>
        <taxon>Metakinetoplastina</taxon>
        <taxon>Neobodonida</taxon>
        <taxon>Neobodo</taxon>
    </lineage>
</organism>
<dbReference type="InterPro" id="IPR032675">
    <property type="entry name" value="LRR_dom_sf"/>
</dbReference>
<dbReference type="Gene3D" id="3.80.10.10">
    <property type="entry name" value="Ribonuclease Inhibitor"/>
    <property type="match status" value="2"/>
</dbReference>
<feature type="domain" description="F-box/LRR-repeat protein 15-like leucin rich repeat" evidence="1">
    <location>
        <begin position="334"/>
        <end position="533"/>
    </location>
</feature>
<protein>
    <recommendedName>
        <fullName evidence="1">F-box/LRR-repeat protein 15-like leucin rich repeat domain-containing protein</fullName>
    </recommendedName>
</protein>
<proteinExistence type="predicted"/>
<dbReference type="Pfam" id="PF25372">
    <property type="entry name" value="DUF7885"/>
    <property type="match status" value="1"/>
</dbReference>